<gene>
    <name evidence="2" type="ORF">DH2020_026489</name>
</gene>
<dbReference type="InterPro" id="IPR025322">
    <property type="entry name" value="PADRE_dom"/>
</dbReference>
<dbReference type="EMBL" id="JABTTQ020000360">
    <property type="protein sequence ID" value="KAK6139813.1"/>
    <property type="molecule type" value="Genomic_DNA"/>
</dbReference>
<organism evidence="2 3">
    <name type="scientific">Rehmannia glutinosa</name>
    <name type="common">Chinese foxglove</name>
    <dbReference type="NCBI Taxonomy" id="99300"/>
    <lineage>
        <taxon>Eukaryota</taxon>
        <taxon>Viridiplantae</taxon>
        <taxon>Streptophyta</taxon>
        <taxon>Embryophyta</taxon>
        <taxon>Tracheophyta</taxon>
        <taxon>Spermatophyta</taxon>
        <taxon>Magnoliopsida</taxon>
        <taxon>eudicotyledons</taxon>
        <taxon>Gunneridae</taxon>
        <taxon>Pentapetalae</taxon>
        <taxon>asterids</taxon>
        <taxon>lamiids</taxon>
        <taxon>Lamiales</taxon>
        <taxon>Orobanchaceae</taxon>
        <taxon>Rehmannieae</taxon>
        <taxon>Rehmannia</taxon>
    </lineage>
</organism>
<accession>A0ABR0VX16</accession>
<dbReference type="PANTHER" id="PTHR33052">
    <property type="entry name" value="DUF4228 DOMAIN PROTEIN-RELATED"/>
    <property type="match status" value="1"/>
</dbReference>
<protein>
    <recommendedName>
        <fullName evidence="4">DUF4228 domain protein</fullName>
    </recommendedName>
</protein>
<evidence type="ECO:0000256" key="1">
    <source>
        <dbReference type="SAM" id="MobiDB-lite"/>
    </source>
</evidence>
<evidence type="ECO:0000313" key="2">
    <source>
        <dbReference type="EMBL" id="KAK6139813.1"/>
    </source>
</evidence>
<reference evidence="2 3" key="1">
    <citation type="journal article" date="2021" name="Comput. Struct. Biotechnol. J.">
        <title>De novo genome assembly of the potent medicinal plant Rehmannia glutinosa using nanopore technology.</title>
        <authorList>
            <person name="Ma L."/>
            <person name="Dong C."/>
            <person name="Song C."/>
            <person name="Wang X."/>
            <person name="Zheng X."/>
            <person name="Niu Y."/>
            <person name="Chen S."/>
            <person name="Feng W."/>
        </authorList>
    </citation>
    <scope>NUCLEOTIDE SEQUENCE [LARGE SCALE GENOMIC DNA]</scope>
    <source>
        <strain evidence="2">DH-2019</strain>
    </source>
</reference>
<name>A0ABR0VX16_REHGL</name>
<comment type="caution">
    <text evidence="2">The sequence shown here is derived from an EMBL/GenBank/DDBJ whole genome shotgun (WGS) entry which is preliminary data.</text>
</comment>
<feature type="region of interest" description="Disordered" evidence="1">
    <location>
        <begin position="108"/>
        <end position="166"/>
    </location>
</feature>
<dbReference type="Pfam" id="PF14009">
    <property type="entry name" value="PADRE"/>
    <property type="match status" value="1"/>
</dbReference>
<evidence type="ECO:0008006" key="4">
    <source>
        <dbReference type="Google" id="ProtNLM"/>
    </source>
</evidence>
<evidence type="ECO:0000313" key="3">
    <source>
        <dbReference type="Proteomes" id="UP001318860"/>
    </source>
</evidence>
<proteinExistence type="predicted"/>
<sequence length="187" mass="20750">MGSSFSCKRLSLSTSKSSKLKNNIRIVHLDGYVEQLDYPITVAELTGNQPKHLLFTHSQLLSNISKPLKSDTLLEPGKVYFLLPYSMFGSNVSPMDLAPIIRKLASTAQNKRSKSKSIKKNMSSSLGGNSPMDRLSSDQSGIGVNKGNDEVLLGMQKSSKSRSWKPILDTIREKSFNRRSESELQEI</sequence>
<dbReference type="Proteomes" id="UP001318860">
    <property type="component" value="Unassembled WGS sequence"/>
</dbReference>
<keyword evidence="3" id="KW-1185">Reference proteome</keyword>